<dbReference type="PRINTS" id="PR00909">
    <property type="entry name" value="SPERMDNBNDNG"/>
</dbReference>
<feature type="binding site" evidence="5">
    <location>
        <position position="87"/>
    </location>
    <ligand>
        <name>spermidine</name>
        <dbReference type="ChEBI" id="CHEBI:57834"/>
    </ligand>
</feature>
<accession>A0A090Y4Y9</accession>
<evidence type="ECO:0000256" key="3">
    <source>
        <dbReference type="ARBA" id="ARBA00022729"/>
    </source>
</evidence>
<name>A0A090Y4Y9_PAEMA</name>
<dbReference type="CDD" id="cd13590">
    <property type="entry name" value="PBP2_PotD_PotF_like"/>
    <property type="match status" value="1"/>
</dbReference>
<proteinExistence type="predicted"/>
<dbReference type="GeneID" id="77010225"/>
<dbReference type="InterPro" id="IPR006059">
    <property type="entry name" value="SBP"/>
</dbReference>
<evidence type="ECO:0000313" key="7">
    <source>
        <dbReference type="EMBL" id="KFM93504.1"/>
    </source>
</evidence>
<dbReference type="GO" id="GO:0019808">
    <property type="term" value="F:polyamine binding"/>
    <property type="evidence" value="ECO:0007669"/>
    <property type="project" value="InterPro"/>
</dbReference>
<comment type="caution">
    <text evidence="7">The sequence shown here is derived from an EMBL/GenBank/DDBJ whole genome shotgun (WGS) entry which is preliminary data.</text>
</comment>
<dbReference type="EMBL" id="JMQA01000052">
    <property type="protein sequence ID" value="KFM93504.1"/>
    <property type="molecule type" value="Genomic_DNA"/>
</dbReference>
<evidence type="ECO:0000256" key="1">
    <source>
        <dbReference type="ARBA" id="ARBA00004418"/>
    </source>
</evidence>
<dbReference type="PANTHER" id="PTHR30222:SF17">
    <property type="entry name" value="SPERMIDINE_PUTRESCINE-BINDING PERIPLASMIC PROTEIN"/>
    <property type="match status" value="1"/>
</dbReference>
<dbReference type="Proteomes" id="UP000029278">
    <property type="component" value="Unassembled WGS sequence"/>
</dbReference>
<dbReference type="HOGENOM" id="CLU_026974_1_3_9"/>
<evidence type="ECO:0000256" key="4">
    <source>
        <dbReference type="ARBA" id="ARBA00022764"/>
    </source>
</evidence>
<sequence length="350" mass="39262">MKKMKWAGLLLAVTMMVGLLAGCGGGSSKETLNIYSWADNFDEEALAQFEKEYNVKINYDVFANNEDLLAKIKAGGGGYDLIQPSDYMVATMIKQDLLAPLDMANIPNFANVADAYKNPSYDPGNKYSIVYTSGVTGIAYNKKYVKDEIDSWEDLWNPEYAGKVILLDDNREVIGMALKKLGYSNSSTNETEITAAVDELKKLLPSVLAFDTDNIKQKMIQEEGWIATVWSGDASYIAKDNPDVAYVVPKEGGTIWSDNYAIPKDSQHKELAEKFINFMLDPEVSAKNYEAIGYSDPNTKTAEFHSQEYMNDKMINLTSDELSRTEWLGDVGDKLQVYDRYWTELKSGRE</sequence>
<comment type="subcellular location">
    <subcellularLocation>
        <location evidence="1">Periplasm</location>
    </subcellularLocation>
</comment>
<reference evidence="7 8" key="1">
    <citation type="submission" date="2014-04" db="EMBL/GenBank/DDBJ databases">
        <authorList>
            <person name="Bishop-Lilly K.A."/>
            <person name="Broomall S.M."/>
            <person name="Chain P.S."/>
            <person name="Chertkov O."/>
            <person name="Coyne S.R."/>
            <person name="Daligault H.E."/>
            <person name="Davenport K.W."/>
            <person name="Erkkila T."/>
            <person name="Frey K.G."/>
            <person name="Gibbons H.S."/>
            <person name="Gu W."/>
            <person name="Jaissle J."/>
            <person name="Johnson S.L."/>
            <person name="Koroleva G.I."/>
            <person name="Ladner J.T."/>
            <person name="Lo C.-C."/>
            <person name="Minogue T.D."/>
            <person name="Munk C."/>
            <person name="Palacios G.F."/>
            <person name="Redden C.L."/>
            <person name="Rosenzweig C.N."/>
            <person name="Scholz M.B."/>
            <person name="Teshima H."/>
            <person name="Xu Y."/>
        </authorList>
    </citation>
    <scope>NUCLEOTIDE SEQUENCE [LARGE SCALE GENOMIC DNA]</scope>
    <source>
        <strain evidence="7 8">8244</strain>
    </source>
</reference>
<protein>
    <submittedName>
        <fullName evidence="7">Bacterial extracellular solute-binding family protein</fullName>
    </submittedName>
</protein>
<dbReference type="AlphaFoldDB" id="A0A090Y4Y9"/>
<feature type="binding site" evidence="5">
    <location>
        <begin position="169"/>
        <end position="172"/>
    </location>
    <ligand>
        <name>spermidine</name>
        <dbReference type="ChEBI" id="CHEBI:57834"/>
    </ligand>
</feature>
<dbReference type="STRING" id="44252.DJ90_4873"/>
<evidence type="ECO:0000313" key="8">
    <source>
        <dbReference type="Proteomes" id="UP000029278"/>
    </source>
</evidence>
<dbReference type="PROSITE" id="PS51257">
    <property type="entry name" value="PROKAR_LIPOPROTEIN"/>
    <property type="match status" value="1"/>
</dbReference>
<feature type="signal peptide" evidence="6">
    <location>
        <begin position="1"/>
        <end position="21"/>
    </location>
</feature>
<keyword evidence="8" id="KW-1185">Reference proteome</keyword>
<gene>
    <name evidence="7" type="ORF">DJ90_4873</name>
</gene>
<keyword evidence="2" id="KW-0813">Transport</keyword>
<evidence type="ECO:0000256" key="5">
    <source>
        <dbReference type="PIRSR" id="PIRSR019574-1"/>
    </source>
</evidence>
<evidence type="ECO:0000256" key="6">
    <source>
        <dbReference type="SAM" id="SignalP"/>
    </source>
</evidence>
<dbReference type="SUPFAM" id="SSF53850">
    <property type="entry name" value="Periplasmic binding protein-like II"/>
    <property type="match status" value="1"/>
</dbReference>
<dbReference type="PANTHER" id="PTHR30222">
    <property type="entry name" value="SPERMIDINE/PUTRESCINE-BINDING PERIPLASMIC PROTEIN"/>
    <property type="match status" value="1"/>
</dbReference>
<dbReference type="Pfam" id="PF13416">
    <property type="entry name" value="SBP_bac_8"/>
    <property type="match status" value="1"/>
</dbReference>
<dbReference type="RefSeq" id="WP_036627095.1">
    <property type="nucleotide sequence ID" value="NZ_JAKOBR010000005.1"/>
</dbReference>
<dbReference type="PATRIC" id="fig|44252.3.peg.6059"/>
<keyword evidence="3 6" id="KW-0732">Signal</keyword>
<dbReference type="PIRSF" id="PIRSF019574">
    <property type="entry name" value="Periplasmic_polyamine_BP"/>
    <property type="match status" value="1"/>
</dbReference>
<dbReference type="GO" id="GO:0015846">
    <property type="term" value="P:polyamine transport"/>
    <property type="evidence" value="ECO:0007669"/>
    <property type="project" value="InterPro"/>
</dbReference>
<keyword evidence="4" id="KW-0574">Periplasm</keyword>
<dbReference type="GO" id="GO:0042597">
    <property type="term" value="C:periplasmic space"/>
    <property type="evidence" value="ECO:0007669"/>
    <property type="project" value="UniProtKB-SubCell"/>
</dbReference>
<dbReference type="Gene3D" id="3.40.190.10">
    <property type="entry name" value="Periplasmic binding protein-like II"/>
    <property type="match status" value="2"/>
</dbReference>
<evidence type="ECO:0000256" key="2">
    <source>
        <dbReference type="ARBA" id="ARBA00022448"/>
    </source>
</evidence>
<dbReference type="InterPro" id="IPR001188">
    <property type="entry name" value="Sperm_putr-bd"/>
</dbReference>
<feature type="chain" id="PRO_5038871994" evidence="6">
    <location>
        <begin position="22"/>
        <end position="350"/>
    </location>
</feature>
<organism evidence="7 8">
    <name type="scientific">Paenibacillus macerans</name>
    <name type="common">Bacillus macerans</name>
    <dbReference type="NCBI Taxonomy" id="44252"/>
    <lineage>
        <taxon>Bacteria</taxon>
        <taxon>Bacillati</taxon>
        <taxon>Bacillota</taxon>
        <taxon>Bacilli</taxon>
        <taxon>Bacillales</taxon>
        <taxon>Paenibacillaceae</taxon>
        <taxon>Paenibacillus</taxon>
    </lineage>
</organism>